<comment type="caution">
    <text evidence="1">The sequence shown here is derived from an EMBL/GenBank/DDBJ whole genome shotgun (WGS) entry which is preliminary data.</text>
</comment>
<evidence type="ECO:0008006" key="3">
    <source>
        <dbReference type="Google" id="ProtNLM"/>
    </source>
</evidence>
<dbReference type="AlphaFoldDB" id="A0A8J2TXS6"/>
<dbReference type="InterPro" id="IPR019660">
    <property type="entry name" value="Put_sensory_transdc_reg_YbjN"/>
</dbReference>
<evidence type="ECO:0000313" key="1">
    <source>
        <dbReference type="EMBL" id="GGA13957.1"/>
    </source>
</evidence>
<gene>
    <name evidence="1" type="ORF">GCM10011333_16110</name>
</gene>
<sequence>MGQLDGAGPGAVDRAYKIAADWAAEQELDCEPSGQHSLVVTLPGERRLRTAVSLRFTRNGMSAQAFVLRAPDENEAQVHAWLLRRNGRLGTPAFMIDAHGDVFLTADLPLEAVTLETVDALMTRFALAADESFNELLALGFRTSILREWDWRRARGESTANLAAFEPLIRREREDEA</sequence>
<dbReference type="RefSeq" id="WP_188550423.1">
    <property type="nucleotide sequence ID" value="NZ_BMFY01000006.1"/>
</dbReference>
<proteinExistence type="predicted"/>
<organism evidence="1 2">
    <name type="scientific">Sediminivirga luteola</name>
    <dbReference type="NCBI Taxonomy" id="1774748"/>
    <lineage>
        <taxon>Bacteria</taxon>
        <taxon>Bacillati</taxon>
        <taxon>Actinomycetota</taxon>
        <taxon>Actinomycetes</taxon>
        <taxon>Micrococcales</taxon>
        <taxon>Brevibacteriaceae</taxon>
        <taxon>Sediminivirga</taxon>
    </lineage>
</organism>
<dbReference type="Gene3D" id="3.30.1460.10">
    <property type="match status" value="1"/>
</dbReference>
<name>A0A8J2TXS6_9MICO</name>
<reference evidence="1" key="2">
    <citation type="submission" date="2020-09" db="EMBL/GenBank/DDBJ databases">
        <authorList>
            <person name="Sun Q."/>
            <person name="Zhou Y."/>
        </authorList>
    </citation>
    <scope>NUCLEOTIDE SEQUENCE</scope>
    <source>
        <strain evidence="1">CGMCC 1.12785</strain>
    </source>
</reference>
<accession>A0A8J2TXS6</accession>
<evidence type="ECO:0000313" key="2">
    <source>
        <dbReference type="Proteomes" id="UP000616114"/>
    </source>
</evidence>
<keyword evidence="2" id="KW-1185">Reference proteome</keyword>
<dbReference type="SUPFAM" id="SSF69635">
    <property type="entry name" value="Type III secretory system chaperone-like"/>
    <property type="match status" value="1"/>
</dbReference>
<dbReference type="Pfam" id="PF10722">
    <property type="entry name" value="YbjN"/>
    <property type="match status" value="1"/>
</dbReference>
<reference evidence="1" key="1">
    <citation type="journal article" date="2014" name="Int. J. Syst. Evol. Microbiol.">
        <title>Complete genome sequence of Corynebacterium casei LMG S-19264T (=DSM 44701T), isolated from a smear-ripened cheese.</title>
        <authorList>
            <consortium name="US DOE Joint Genome Institute (JGI-PGF)"/>
            <person name="Walter F."/>
            <person name="Albersmeier A."/>
            <person name="Kalinowski J."/>
            <person name="Ruckert C."/>
        </authorList>
    </citation>
    <scope>NUCLEOTIDE SEQUENCE</scope>
    <source>
        <strain evidence="1">CGMCC 1.12785</strain>
    </source>
</reference>
<dbReference type="Proteomes" id="UP000616114">
    <property type="component" value="Unassembled WGS sequence"/>
</dbReference>
<protein>
    <recommendedName>
        <fullName evidence="3">Sensory transduction regulator</fullName>
    </recommendedName>
</protein>
<dbReference type="EMBL" id="BMFY01000006">
    <property type="protein sequence ID" value="GGA13957.1"/>
    <property type="molecule type" value="Genomic_DNA"/>
</dbReference>